<dbReference type="Proteomes" id="UP000630135">
    <property type="component" value="Unassembled WGS sequence"/>
</dbReference>
<evidence type="ECO:0000313" key="1">
    <source>
        <dbReference type="EMBL" id="GGI81251.1"/>
    </source>
</evidence>
<evidence type="ECO:0000313" key="3">
    <source>
        <dbReference type="Proteomes" id="UP000630135"/>
    </source>
</evidence>
<reference evidence="1" key="2">
    <citation type="journal article" date="2014" name="Int. J. Syst. Evol. Microbiol.">
        <title>Complete genome sequence of Corynebacterium casei LMG S-19264T (=DSM 44701T), isolated from a smear-ripened cheese.</title>
        <authorList>
            <consortium name="US DOE Joint Genome Institute (JGI-PGF)"/>
            <person name="Walter F."/>
            <person name="Albersmeier A."/>
            <person name="Kalinowski J."/>
            <person name="Ruckert C."/>
        </authorList>
    </citation>
    <scope>NUCLEOTIDE SEQUENCE</scope>
    <source>
        <strain evidence="1">CGMCC 1.8885</strain>
    </source>
</reference>
<dbReference type="RefSeq" id="WP_017869451.1">
    <property type="nucleotide sequence ID" value="NZ_BMLZ01000007.1"/>
</dbReference>
<reference evidence="2" key="1">
    <citation type="journal article" date="2014" name="Int. J. Syst. Evol. Microbiol.">
        <title>Complete genome of a new Firmicutes species belonging to the dominant human colonic microbiota ('Ruminococcus bicirculans') reveals two chromosomes and a selective capacity to utilize plant glucans.</title>
        <authorList>
            <consortium name="NISC Comparative Sequencing Program"/>
            <person name="Wegmann U."/>
            <person name="Louis P."/>
            <person name="Goesmann A."/>
            <person name="Henrissat B."/>
            <person name="Duncan S.H."/>
            <person name="Flint H.J."/>
        </authorList>
    </citation>
    <scope>NUCLEOTIDE SEQUENCE</scope>
    <source>
        <strain evidence="2">CGMCC 1.8884</strain>
    </source>
</reference>
<name>A0AAV4K6D8_9DEIO</name>
<comment type="caution">
    <text evidence="1">The sequence shown here is derived from an EMBL/GenBank/DDBJ whole genome shotgun (WGS) entry which is preliminary data.</text>
</comment>
<dbReference type="AlphaFoldDB" id="A0AAV4K6D8"/>
<evidence type="ECO:0000313" key="4">
    <source>
        <dbReference type="Proteomes" id="UP000652720"/>
    </source>
</evidence>
<protein>
    <submittedName>
        <fullName evidence="1">Uncharacterized protein</fullName>
    </submittedName>
</protein>
<evidence type="ECO:0000313" key="2">
    <source>
        <dbReference type="EMBL" id="GGP29192.1"/>
    </source>
</evidence>
<reference evidence="3" key="3">
    <citation type="journal article" date="2019" name="Int. J. Syst. Evol. Microbiol.">
        <title>The Global Catalogue of Microorganisms (GCM) 10K type strain sequencing project: providing services to taxonomists for standard genome sequencing and annotation.</title>
        <authorList>
            <consortium name="The Broad Institute Genomics Platform"/>
            <consortium name="The Broad Institute Genome Sequencing Center for Infectious Disease"/>
            <person name="Wu L."/>
            <person name="Ma J."/>
        </authorList>
    </citation>
    <scope>NUCLEOTIDE SEQUENCE [LARGE SCALE GENOMIC DNA]</scope>
    <source>
        <strain evidence="3">CGMCC 1.8884</strain>
    </source>
</reference>
<dbReference type="Proteomes" id="UP000652720">
    <property type="component" value="Unassembled WGS sequence"/>
</dbReference>
<proteinExistence type="predicted"/>
<keyword evidence="3" id="KW-1185">Reference proteome</keyword>
<dbReference type="GeneID" id="59166592"/>
<sequence length="315" mass="32594">MKLADALAMPLGRAAFLTPDAEAQLVGPGGALASQLAALSDGVGEALRTLLEQRADLPPRPALPWTLLTEGEHPGWSLLALSDPPALPPAAGAWLAAHLAGARLVMPASQRRRAAGQVPQMAQAPTWAELLAERSAAQAAQALLGHWGVLSACVGLSGRHRPHAAALLQAELLGEHGAALTRPEPLAVAALWAVLWPLHGGLPRPGQDQVLHLTASLRSAPQRCGPLPTEGELADLLAASLPGLDAAQIETAARALHRGEAGNVDPGSGVCLSCQPGAVAYWLRRRREVQLITCGGPAAAMSNRVWTWAEEGGKG</sequence>
<organism evidence="1 4">
    <name type="scientific">Deinococcus wulumuqiensis</name>
    <dbReference type="NCBI Taxonomy" id="980427"/>
    <lineage>
        <taxon>Bacteria</taxon>
        <taxon>Thermotogati</taxon>
        <taxon>Deinococcota</taxon>
        <taxon>Deinococci</taxon>
        <taxon>Deinococcales</taxon>
        <taxon>Deinococcaceae</taxon>
        <taxon>Deinococcus</taxon>
    </lineage>
</organism>
<gene>
    <name evidence="2" type="ORF">GCM10008021_08430</name>
    <name evidence="1" type="ORF">GCM10010914_14320</name>
</gene>
<accession>A0AAV4K6D8</accession>
<dbReference type="EMBL" id="BMLZ01000007">
    <property type="protein sequence ID" value="GGP29192.1"/>
    <property type="molecule type" value="Genomic_DNA"/>
</dbReference>
<reference evidence="1" key="4">
    <citation type="submission" date="2023-08" db="EMBL/GenBank/DDBJ databases">
        <authorList>
            <person name="Sun Q."/>
            <person name="Zhou Y."/>
        </authorList>
    </citation>
    <scope>NUCLEOTIDE SEQUENCE</scope>
    <source>
        <strain evidence="2">CGMCC 1.8884</strain>
        <strain evidence="1">CGMCC 1.8885</strain>
    </source>
</reference>
<dbReference type="EMBL" id="BMMA01000010">
    <property type="protein sequence ID" value="GGI81251.1"/>
    <property type="molecule type" value="Genomic_DNA"/>
</dbReference>